<dbReference type="InterPro" id="IPR001296">
    <property type="entry name" value="Glyco_trans_1"/>
</dbReference>
<dbReference type="Pfam" id="PF00534">
    <property type="entry name" value="Glycos_transf_1"/>
    <property type="match status" value="1"/>
</dbReference>
<dbReference type="InterPro" id="IPR028098">
    <property type="entry name" value="Glyco_trans_4-like_N"/>
</dbReference>
<dbReference type="Proteomes" id="UP001108027">
    <property type="component" value="Unassembled WGS sequence"/>
</dbReference>
<reference evidence="3" key="1">
    <citation type="submission" date="2021-10" db="EMBL/GenBank/DDBJ databases">
        <title>The diversity and Nitrogen Metabolism of Culturable Nitrate-Utilizing Bacteria Within the Oxygen Minimum Zone of the Changjiang (Yangtze River)Estuary.</title>
        <authorList>
            <person name="Zhang D."/>
            <person name="Zheng J."/>
            <person name="Liu S."/>
            <person name="He W."/>
        </authorList>
    </citation>
    <scope>NUCLEOTIDE SEQUENCE</scope>
    <source>
        <strain evidence="3">FXH-223</strain>
    </source>
</reference>
<feature type="domain" description="Glycosyltransferase subfamily 4-like N-terminal" evidence="2">
    <location>
        <begin position="15"/>
        <end position="176"/>
    </location>
</feature>
<dbReference type="PANTHER" id="PTHR45947:SF3">
    <property type="entry name" value="SULFOQUINOVOSYL TRANSFERASE SQD2"/>
    <property type="match status" value="1"/>
</dbReference>
<dbReference type="CDD" id="cd03814">
    <property type="entry name" value="GT4-like"/>
    <property type="match status" value="1"/>
</dbReference>
<dbReference type="EMBL" id="JAJGNA010000048">
    <property type="protein sequence ID" value="MCC4310604.1"/>
    <property type="molecule type" value="Genomic_DNA"/>
</dbReference>
<feature type="domain" description="Glycosyl transferase family 1" evidence="1">
    <location>
        <begin position="185"/>
        <end position="336"/>
    </location>
</feature>
<dbReference type="Gene3D" id="3.40.50.2000">
    <property type="entry name" value="Glycogen Phosphorylase B"/>
    <property type="match status" value="2"/>
</dbReference>
<dbReference type="GO" id="GO:0016757">
    <property type="term" value="F:glycosyltransferase activity"/>
    <property type="evidence" value="ECO:0007669"/>
    <property type="project" value="InterPro"/>
</dbReference>
<dbReference type="AlphaFoldDB" id="A0A9Q3YP72"/>
<accession>A0A9Q3YP72</accession>
<dbReference type="PANTHER" id="PTHR45947">
    <property type="entry name" value="SULFOQUINOVOSYL TRANSFERASE SQD2"/>
    <property type="match status" value="1"/>
</dbReference>
<dbReference type="Pfam" id="PF13439">
    <property type="entry name" value="Glyco_transf_4"/>
    <property type="match status" value="1"/>
</dbReference>
<organism evidence="3 4">
    <name type="scientific">Alloalcanivorax marinus</name>
    <dbReference type="NCBI Taxonomy" id="1177169"/>
    <lineage>
        <taxon>Bacteria</taxon>
        <taxon>Pseudomonadati</taxon>
        <taxon>Pseudomonadota</taxon>
        <taxon>Gammaproteobacteria</taxon>
        <taxon>Oceanospirillales</taxon>
        <taxon>Alcanivoracaceae</taxon>
        <taxon>Alloalcanivorax</taxon>
    </lineage>
</organism>
<comment type="caution">
    <text evidence="3">The sequence shown here is derived from an EMBL/GenBank/DDBJ whole genome shotgun (WGS) entry which is preliminary data.</text>
</comment>
<sequence>MKILDSTLFYTQSSGGVRTYIDAKRQALLRRGDMSHKVVLPGAGVRFDRDFVQLPAMPLPLAPGYRFPLRLGLWANVMAGLQPDLIEAGDPYTPAWAAQRAARMLDVPAVGFYHSDLLSLIHHRVGAFLDAGTRGYIRRLYRGFDLVLSPSQLMARRLAECGVEDVQVQPLGVDLEAFHPQRAKPDARRRLGIEDDRPLLVFAGRGTQEKNIPVLLEAMRALPDYHLLLIGTGLQPDAPDNVSVIHEFCPAPEVAGWMAAADALVHAGDQETFGLVALEAMACGLPVVCADAGALPEVVPARCGRHAPANDGGGFAEAIRDLFEHDDPAALGRAARAHVESRHSWDTVVDSLLGHYRRVLGVYDQPVLARTHESHP</sequence>
<protein>
    <submittedName>
        <fullName evidence="3">Glycosyltransferase family 1 protein</fullName>
    </submittedName>
</protein>
<gene>
    <name evidence="3" type="ORF">LL252_18735</name>
</gene>
<dbReference type="InterPro" id="IPR050194">
    <property type="entry name" value="Glycosyltransferase_grp1"/>
</dbReference>
<keyword evidence="4" id="KW-1185">Reference proteome</keyword>
<evidence type="ECO:0000259" key="2">
    <source>
        <dbReference type="Pfam" id="PF13439"/>
    </source>
</evidence>
<name>A0A9Q3YP72_9GAMM</name>
<dbReference type="RefSeq" id="WP_228235308.1">
    <property type="nucleotide sequence ID" value="NZ_ARXL01000139.1"/>
</dbReference>
<proteinExistence type="predicted"/>
<dbReference type="SUPFAM" id="SSF53756">
    <property type="entry name" value="UDP-Glycosyltransferase/glycogen phosphorylase"/>
    <property type="match status" value="1"/>
</dbReference>
<evidence type="ECO:0000313" key="3">
    <source>
        <dbReference type="EMBL" id="MCC4310604.1"/>
    </source>
</evidence>
<evidence type="ECO:0000259" key="1">
    <source>
        <dbReference type="Pfam" id="PF00534"/>
    </source>
</evidence>
<evidence type="ECO:0000313" key="4">
    <source>
        <dbReference type="Proteomes" id="UP001108027"/>
    </source>
</evidence>